<accession>A0A4Z2GVX9</accession>
<comment type="caution">
    <text evidence="1">The sequence shown here is derived from an EMBL/GenBank/DDBJ whole genome shotgun (WGS) entry which is preliminary data.</text>
</comment>
<name>A0A4Z2GVX9_9TELE</name>
<proteinExistence type="predicted"/>
<protein>
    <submittedName>
        <fullName evidence="1">Uncharacterized protein</fullName>
    </submittedName>
</protein>
<keyword evidence="2" id="KW-1185">Reference proteome</keyword>
<sequence>MRIFEKFGKNANIENIKCLHCDRFVYTAQRLAALLVQLGAELGLRPLGAPHAAAPRRVERRQRKSARL</sequence>
<gene>
    <name evidence="1" type="ORF">EYF80_033069</name>
</gene>
<dbReference type="Proteomes" id="UP000314294">
    <property type="component" value="Unassembled WGS sequence"/>
</dbReference>
<dbReference type="AlphaFoldDB" id="A0A4Z2GVX9"/>
<evidence type="ECO:0000313" key="2">
    <source>
        <dbReference type="Proteomes" id="UP000314294"/>
    </source>
</evidence>
<evidence type="ECO:0000313" key="1">
    <source>
        <dbReference type="EMBL" id="TNN56724.1"/>
    </source>
</evidence>
<organism evidence="1 2">
    <name type="scientific">Liparis tanakae</name>
    <name type="common">Tanaka's snailfish</name>
    <dbReference type="NCBI Taxonomy" id="230148"/>
    <lineage>
        <taxon>Eukaryota</taxon>
        <taxon>Metazoa</taxon>
        <taxon>Chordata</taxon>
        <taxon>Craniata</taxon>
        <taxon>Vertebrata</taxon>
        <taxon>Euteleostomi</taxon>
        <taxon>Actinopterygii</taxon>
        <taxon>Neopterygii</taxon>
        <taxon>Teleostei</taxon>
        <taxon>Neoteleostei</taxon>
        <taxon>Acanthomorphata</taxon>
        <taxon>Eupercaria</taxon>
        <taxon>Perciformes</taxon>
        <taxon>Cottioidei</taxon>
        <taxon>Cottales</taxon>
        <taxon>Liparidae</taxon>
        <taxon>Liparis</taxon>
    </lineage>
</organism>
<reference evidence="1 2" key="1">
    <citation type="submission" date="2019-03" db="EMBL/GenBank/DDBJ databases">
        <title>First draft genome of Liparis tanakae, snailfish: a comprehensive survey of snailfish specific genes.</title>
        <authorList>
            <person name="Kim W."/>
            <person name="Song I."/>
            <person name="Jeong J.-H."/>
            <person name="Kim D."/>
            <person name="Kim S."/>
            <person name="Ryu S."/>
            <person name="Song J.Y."/>
            <person name="Lee S.K."/>
        </authorList>
    </citation>
    <scope>NUCLEOTIDE SEQUENCE [LARGE SCALE GENOMIC DNA]</scope>
    <source>
        <tissue evidence="1">Muscle</tissue>
    </source>
</reference>
<dbReference type="EMBL" id="SRLO01000422">
    <property type="protein sequence ID" value="TNN56724.1"/>
    <property type="molecule type" value="Genomic_DNA"/>
</dbReference>